<dbReference type="Gene3D" id="3.40.50.410">
    <property type="entry name" value="von Willebrand factor, type A domain"/>
    <property type="match status" value="1"/>
</dbReference>
<dbReference type="InterPro" id="IPR011205">
    <property type="entry name" value="UCP015417_vWA"/>
</dbReference>
<dbReference type="PIRSF" id="PIRSF015417">
    <property type="entry name" value="T31B5_30_vWA"/>
    <property type="match status" value="1"/>
</dbReference>
<feature type="compositionally biased region" description="Basic residues" evidence="1">
    <location>
        <begin position="9"/>
        <end position="19"/>
    </location>
</feature>
<dbReference type="SUPFAM" id="SSF53300">
    <property type="entry name" value="vWA-like"/>
    <property type="match status" value="1"/>
</dbReference>
<feature type="domain" description="DUF2828" evidence="2">
    <location>
        <begin position="264"/>
        <end position="443"/>
    </location>
</feature>
<evidence type="ECO:0000259" key="2">
    <source>
        <dbReference type="Pfam" id="PF11443"/>
    </source>
</evidence>
<organism evidence="4 5">
    <name type="scientific">Carpinus fangiana</name>
    <dbReference type="NCBI Taxonomy" id="176857"/>
    <lineage>
        <taxon>Eukaryota</taxon>
        <taxon>Viridiplantae</taxon>
        <taxon>Streptophyta</taxon>
        <taxon>Embryophyta</taxon>
        <taxon>Tracheophyta</taxon>
        <taxon>Spermatophyta</taxon>
        <taxon>Magnoliopsida</taxon>
        <taxon>eudicotyledons</taxon>
        <taxon>Gunneridae</taxon>
        <taxon>Pentapetalae</taxon>
        <taxon>rosids</taxon>
        <taxon>fabids</taxon>
        <taxon>Fagales</taxon>
        <taxon>Betulaceae</taxon>
        <taxon>Carpinus</taxon>
    </lineage>
</organism>
<dbReference type="Pfam" id="PF25043">
    <property type="entry name" value="DUF7788"/>
    <property type="match status" value="1"/>
</dbReference>
<dbReference type="OrthoDB" id="1149618at2759"/>
<dbReference type="InterPro" id="IPR058580">
    <property type="entry name" value="DUF2828"/>
</dbReference>
<feature type="region of interest" description="Disordered" evidence="1">
    <location>
        <begin position="1"/>
        <end position="28"/>
    </location>
</feature>
<keyword evidence="5" id="KW-1185">Reference proteome</keyword>
<name>A0A5N6L233_9ROSI</name>
<feature type="domain" description="DUF7788" evidence="3">
    <location>
        <begin position="445"/>
        <end position="588"/>
    </location>
</feature>
<evidence type="ECO:0008006" key="6">
    <source>
        <dbReference type="Google" id="ProtNLM"/>
    </source>
</evidence>
<comment type="caution">
    <text evidence="4">The sequence shown here is derived from an EMBL/GenBank/DDBJ whole genome shotgun (WGS) entry which is preliminary data.</text>
</comment>
<evidence type="ECO:0000313" key="5">
    <source>
        <dbReference type="Proteomes" id="UP000327013"/>
    </source>
</evidence>
<feature type="domain" description="DUF2828" evidence="2">
    <location>
        <begin position="102"/>
        <end position="236"/>
    </location>
</feature>
<evidence type="ECO:0000259" key="3">
    <source>
        <dbReference type="Pfam" id="PF25043"/>
    </source>
</evidence>
<dbReference type="EMBL" id="VIBQ01000068">
    <property type="protein sequence ID" value="KAB8586116.1"/>
    <property type="molecule type" value="Genomic_DNA"/>
</dbReference>
<dbReference type="PANTHER" id="PTHR31373">
    <property type="entry name" value="OS06G0652100 PROTEIN"/>
    <property type="match status" value="1"/>
</dbReference>
<sequence length="613" mass="70002">MTEEEDRKLKSRNGRGNKPNHRELDSRDALQFYLYGESTEPPQRKPKTNGICWTSHRPTAARNIADSATEIAAIASQIRTCKPPTCNDDHKTHAGRPPMGLTENLSPTFLSTGNHCLDFFFQVVPDTPTEDLIRRLQLAWAQDALITLKLIFNLRGVRGTGKSDKQGFYNSALWLHKAHPKTLVRNIGALADFGYLKDLPEILYRLLERPEVRKLAKQARGMKMFSRKRKANSRKFKRRPGLPRLQRLCIGITTIRIIGFSSIVFAELLKLDLAFLGSGEVRKISLAGKWCPTIDSSYDRSLLICEGIARRVFPRECEKEYEEIEEVHYAYRVRDRLQKQVLGPLHKALQLPEVYMSANEWNALPYNRVASVAMKTYQGLFTKHDRERFGEYLEQVKSGKAKIAAGALLPHEIIQSLNDGDGGKVAELQWERMVGDVAKKGKLKNCIAVCDVSGSMDGTPMEVCVALGLLVSELSEEPWKGKVITFSENPQLHLIKGETLLAKTEFIRRMEWGGSTDFQKVFDQILNVAVEGKLTEDQLIKRVFVFSDMEFDQASHDYASRRGGLENTWETDYEVIQRKFREKRYNRCRKLCFGTIGTRGRLQCLRFRVGWRL</sequence>
<reference evidence="4 5" key="1">
    <citation type="submission" date="2019-06" db="EMBL/GenBank/DDBJ databases">
        <title>A chromosomal-level reference genome of Carpinus fangiana (Coryloideae, Betulaceae).</title>
        <authorList>
            <person name="Yang X."/>
            <person name="Wang Z."/>
            <person name="Zhang L."/>
            <person name="Hao G."/>
            <person name="Liu J."/>
            <person name="Yang Y."/>
        </authorList>
    </citation>
    <scope>NUCLEOTIDE SEQUENCE [LARGE SCALE GENOMIC DNA]</scope>
    <source>
        <strain evidence="4">Cfa_2016G</strain>
        <tissue evidence="4">Leaf</tissue>
    </source>
</reference>
<dbReference type="PANTHER" id="PTHR31373:SF27">
    <property type="entry name" value="TROVE DOMAIN-CONTAINING PROTEIN"/>
    <property type="match status" value="1"/>
</dbReference>
<dbReference type="Pfam" id="PF11443">
    <property type="entry name" value="DUF2828"/>
    <property type="match status" value="2"/>
</dbReference>
<dbReference type="CDD" id="cd00198">
    <property type="entry name" value="vWFA"/>
    <property type="match status" value="1"/>
</dbReference>
<protein>
    <recommendedName>
        <fullName evidence="6">DUF2828 domain-containing protein</fullName>
    </recommendedName>
</protein>
<dbReference type="InterPro" id="IPR036465">
    <property type="entry name" value="vWFA_dom_sf"/>
</dbReference>
<evidence type="ECO:0000256" key="1">
    <source>
        <dbReference type="SAM" id="MobiDB-lite"/>
    </source>
</evidence>
<dbReference type="InterPro" id="IPR056690">
    <property type="entry name" value="DUF7788"/>
</dbReference>
<proteinExistence type="predicted"/>
<accession>A0A5N6L233</accession>
<evidence type="ECO:0000313" key="4">
    <source>
        <dbReference type="EMBL" id="KAB8586116.1"/>
    </source>
</evidence>
<dbReference type="AlphaFoldDB" id="A0A5N6L233"/>
<dbReference type="Proteomes" id="UP000327013">
    <property type="component" value="Unassembled WGS sequence"/>
</dbReference>
<gene>
    <name evidence="4" type="ORF">FH972_025771</name>
</gene>